<sequence length="84" mass="9494">MLRMSLGLLTKPTRSDGRTRKKVDRREDQSDREHESDLVDDQHDGADGDDRDRQPASVLPITLDAQPQKNGRVNRREARDGADG</sequence>
<gene>
    <name evidence="2" type="ORF">OMP38_14140</name>
</gene>
<evidence type="ECO:0000256" key="1">
    <source>
        <dbReference type="SAM" id="MobiDB-lite"/>
    </source>
</evidence>
<proteinExistence type="predicted"/>
<evidence type="ECO:0000313" key="3">
    <source>
        <dbReference type="Proteomes" id="UP001153387"/>
    </source>
</evidence>
<dbReference type="EMBL" id="JAPDHZ010000003">
    <property type="protein sequence ID" value="MDG0791876.1"/>
    <property type="molecule type" value="Genomic_DNA"/>
</dbReference>
<evidence type="ECO:0000313" key="2">
    <source>
        <dbReference type="EMBL" id="MDG0791876.1"/>
    </source>
</evidence>
<dbReference type="RefSeq" id="WP_277565718.1">
    <property type="nucleotide sequence ID" value="NZ_JAPDHZ010000003.1"/>
</dbReference>
<keyword evidence="3" id="KW-1185">Reference proteome</keyword>
<accession>A0A9X4KH66</accession>
<feature type="compositionally biased region" description="Basic and acidic residues" evidence="1">
    <location>
        <begin position="74"/>
        <end position="84"/>
    </location>
</feature>
<feature type="region of interest" description="Disordered" evidence="1">
    <location>
        <begin position="1"/>
        <end position="84"/>
    </location>
</feature>
<protein>
    <submittedName>
        <fullName evidence="2">Uncharacterized protein</fullName>
    </submittedName>
</protein>
<dbReference type="Proteomes" id="UP001153387">
    <property type="component" value="Unassembled WGS sequence"/>
</dbReference>
<dbReference type="AlphaFoldDB" id="A0A9X4KH66"/>
<reference evidence="2 3" key="1">
    <citation type="submission" date="2022-10" db="EMBL/GenBank/DDBJ databases">
        <title>Comparative genomic analysis of Cohnella hashimotonis sp. nov., isolated from the International Space Station.</title>
        <authorList>
            <person name="Simpson A."/>
            <person name="Venkateswaran K."/>
        </authorList>
    </citation>
    <scope>NUCLEOTIDE SEQUENCE [LARGE SCALE GENOMIC DNA]</scope>
    <source>
        <strain evidence="2 3">DSM 18997</strain>
    </source>
</reference>
<name>A0A9X4KH66_9BACL</name>
<comment type="caution">
    <text evidence="2">The sequence shown here is derived from an EMBL/GenBank/DDBJ whole genome shotgun (WGS) entry which is preliminary data.</text>
</comment>
<organism evidence="2 3">
    <name type="scientific">Cohnella ginsengisoli</name>
    <dbReference type="NCBI Taxonomy" id="425004"/>
    <lineage>
        <taxon>Bacteria</taxon>
        <taxon>Bacillati</taxon>
        <taxon>Bacillota</taxon>
        <taxon>Bacilli</taxon>
        <taxon>Bacillales</taxon>
        <taxon>Paenibacillaceae</taxon>
        <taxon>Cohnella</taxon>
    </lineage>
</organism>
<feature type="compositionally biased region" description="Basic and acidic residues" evidence="1">
    <location>
        <begin position="13"/>
        <end position="54"/>
    </location>
</feature>